<dbReference type="AlphaFoldDB" id="A0A9P6DWH7"/>
<dbReference type="OrthoDB" id="2737768at2759"/>
<proteinExistence type="predicted"/>
<keyword evidence="2" id="KW-1185">Reference proteome</keyword>
<evidence type="ECO:0000313" key="1">
    <source>
        <dbReference type="EMBL" id="KAF9512770.1"/>
    </source>
</evidence>
<accession>A0A9P6DWH7</accession>
<protein>
    <submittedName>
        <fullName evidence="1">Uncharacterized protein</fullName>
    </submittedName>
</protein>
<comment type="caution">
    <text evidence="1">The sequence shown here is derived from an EMBL/GenBank/DDBJ whole genome shotgun (WGS) entry which is preliminary data.</text>
</comment>
<sequence>MCLSPSDVASVEKWANKYAHYCNVASAQGAILRKEPERFRAAYKTVADRWRVQSVAAGQRDDFMARMEDNCLKEPQNFTDRVEIVFSASSMMQAIGIWILADKSDQFRTQFYKRQNEISEELMIQGEIPPQPKSISPSVPTRRLHSSEVDEFKRDPSLLLGKNLLHLVVAGDSKLKRPYEVVEFGVTIEVGKWFRVSYEDTRELNRLDAEEMDDWLENSHIVDYDLV</sequence>
<dbReference type="Proteomes" id="UP000886523">
    <property type="component" value="Unassembled WGS sequence"/>
</dbReference>
<dbReference type="EMBL" id="MU128982">
    <property type="protein sequence ID" value="KAF9512770.1"/>
    <property type="molecule type" value="Genomic_DNA"/>
</dbReference>
<gene>
    <name evidence="1" type="ORF">BS47DRAFT_1034757</name>
</gene>
<organism evidence="1 2">
    <name type="scientific">Hydnum rufescens UP504</name>
    <dbReference type="NCBI Taxonomy" id="1448309"/>
    <lineage>
        <taxon>Eukaryota</taxon>
        <taxon>Fungi</taxon>
        <taxon>Dikarya</taxon>
        <taxon>Basidiomycota</taxon>
        <taxon>Agaricomycotina</taxon>
        <taxon>Agaricomycetes</taxon>
        <taxon>Cantharellales</taxon>
        <taxon>Hydnaceae</taxon>
        <taxon>Hydnum</taxon>
    </lineage>
</organism>
<reference evidence="1" key="1">
    <citation type="journal article" date="2020" name="Nat. Commun.">
        <title>Large-scale genome sequencing of mycorrhizal fungi provides insights into the early evolution of symbiotic traits.</title>
        <authorList>
            <person name="Miyauchi S."/>
            <person name="Kiss E."/>
            <person name="Kuo A."/>
            <person name="Drula E."/>
            <person name="Kohler A."/>
            <person name="Sanchez-Garcia M."/>
            <person name="Morin E."/>
            <person name="Andreopoulos B."/>
            <person name="Barry K.W."/>
            <person name="Bonito G."/>
            <person name="Buee M."/>
            <person name="Carver A."/>
            <person name="Chen C."/>
            <person name="Cichocki N."/>
            <person name="Clum A."/>
            <person name="Culley D."/>
            <person name="Crous P.W."/>
            <person name="Fauchery L."/>
            <person name="Girlanda M."/>
            <person name="Hayes R.D."/>
            <person name="Keri Z."/>
            <person name="LaButti K."/>
            <person name="Lipzen A."/>
            <person name="Lombard V."/>
            <person name="Magnuson J."/>
            <person name="Maillard F."/>
            <person name="Murat C."/>
            <person name="Nolan M."/>
            <person name="Ohm R.A."/>
            <person name="Pangilinan J."/>
            <person name="Pereira M.F."/>
            <person name="Perotto S."/>
            <person name="Peter M."/>
            <person name="Pfister S."/>
            <person name="Riley R."/>
            <person name="Sitrit Y."/>
            <person name="Stielow J.B."/>
            <person name="Szollosi G."/>
            <person name="Zifcakova L."/>
            <person name="Stursova M."/>
            <person name="Spatafora J.W."/>
            <person name="Tedersoo L."/>
            <person name="Vaario L.M."/>
            <person name="Yamada A."/>
            <person name="Yan M."/>
            <person name="Wang P."/>
            <person name="Xu J."/>
            <person name="Bruns T."/>
            <person name="Baldrian P."/>
            <person name="Vilgalys R."/>
            <person name="Dunand C."/>
            <person name="Henrissat B."/>
            <person name="Grigoriev I.V."/>
            <person name="Hibbett D."/>
            <person name="Nagy L.G."/>
            <person name="Martin F.M."/>
        </authorList>
    </citation>
    <scope>NUCLEOTIDE SEQUENCE</scope>
    <source>
        <strain evidence="1">UP504</strain>
    </source>
</reference>
<evidence type="ECO:0000313" key="2">
    <source>
        <dbReference type="Proteomes" id="UP000886523"/>
    </source>
</evidence>
<name>A0A9P6DWH7_9AGAM</name>